<accession>A0A8S9J3N3</accession>
<organism evidence="1">
    <name type="scientific">Brassica cretica</name>
    <name type="common">Mustard</name>
    <dbReference type="NCBI Taxonomy" id="69181"/>
    <lineage>
        <taxon>Eukaryota</taxon>
        <taxon>Viridiplantae</taxon>
        <taxon>Streptophyta</taxon>
        <taxon>Embryophyta</taxon>
        <taxon>Tracheophyta</taxon>
        <taxon>Spermatophyta</taxon>
        <taxon>Magnoliopsida</taxon>
        <taxon>eudicotyledons</taxon>
        <taxon>Gunneridae</taxon>
        <taxon>Pentapetalae</taxon>
        <taxon>rosids</taxon>
        <taxon>malvids</taxon>
        <taxon>Brassicales</taxon>
        <taxon>Brassicaceae</taxon>
        <taxon>Brassiceae</taxon>
        <taxon>Brassica</taxon>
    </lineage>
</organism>
<evidence type="ECO:0000313" key="1">
    <source>
        <dbReference type="EMBL" id="KAF2576684.1"/>
    </source>
</evidence>
<gene>
    <name evidence="1" type="ORF">F2Q70_00002583</name>
</gene>
<dbReference type="EMBL" id="QGKY02001015">
    <property type="protein sequence ID" value="KAF2576684.1"/>
    <property type="molecule type" value="Genomic_DNA"/>
</dbReference>
<protein>
    <submittedName>
        <fullName evidence="1">Uncharacterized protein</fullName>
    </submittedName>
</protein>
<name>A0A8S9J3N3_BRACR</name>
<comment type="caution">
    <text evidence="1">The sequence shown here is derived from an EMBL/GenBank/DDBJ whole genome shotgun (WGS) entry which is preliminary data.</text>
</comment>
<reference evidence="1" key="1">
    <citation type="submission" date="2019-12" db="EMBL/GenBank/DDBJ databases">
        <title>Genome sequencing and annotation of Brassica cretica.</title>
        <authorList>
            <person name="Studholme D.J."/>
            <person name="Sarris P.F."/>
        </authorList>
    </citation>
    <scope>NUCLEOTIDE SEQUENCE</scope>
    <source>
        <strain evidence="1">PFS-102/07</strain>
        <tissue evidence="1">Leaf</tissue>
    </source>
</reference>
<proteinExistence type="predicted"/>
<sequence length="135" mass="15491">MVLIFHSFKGFSDLSQTLKNFSEDCWKTLGRLLGKSSNAFYSRILPMKSSGSLPKSFDQSDLSQTLENFSEDSWKTLKRLLGKSSNAFYAIRLHTKSSGSLLKSYAQNFFRSELDFEILLRRLFEVSQKTLGRLL</sequence>
<dbReference type="AlphaFoldDB" id="A0A8S9J3N3"/>